<dbReference type="PANTHER" id="PTHR42872">
    <property type="entry name" value="PROTEIN-GLUTAMATE METHYLESTERASE/PROTEIN-GLUTAMINE GLUTAMINASE"/>
    <property type="match status" value="1"/>
</dbReference>
<dbReference type="CDD" id="cd16432">
    <property type="entry name" value="CheB_Rec"/>
    <property type="match status" value="1"/>
</dbReference>
<evidence type="ECO:0000256" key="4">
    <source>
        <dbReference type="PROSITE-ProRule" id="PRU00050"/>
    </source>
</evidence>
<evidence type="ECO:0000313" key="7">
    <source>
        <dbReference type="Proteomes" id="UP000198897"/>
    </source>
</evidence>
<dbReference type="EMBL" id="FOOG01000006">
    <property type="protein sequence ID" value="SFF70748.1"/>
    <property type="molecule type" value="Genomic_DNA"/>
</dbReference>
<dbReference type="GO" id="GO:0008984">
    <property type="term" value="F:protein-glutamate methylesterase activity"/>
    <property type="evidence" value="ECO:0007669"/>
    <property type="project" value="UniProtKB-EC"/>
</dbReference>
<dbReference type="RefSeq" id="WP_245755958.1">
    <property type="nucleotide sequence ID" value="NZ_FOOG01000006.1"/>
</dbReference>
<dbReference type="EC" id="3.1.1.61" evidence="2"/>
<evidence type="ECO:0000256" key="2">
    <source>
        <dbReference type="ARBA" id="ARBA00039140"/>
    </source>
</evidence>
<dbReference type="PROSITE" id="PS50122">
    <property type="entry name" value="CHEB"/>
    <property type="match status" value="1"/>
</dbReference>
<keyword evidence="7" id="KW-1185">Reference proteome</keyword>
<evidence type="ECO:0000259" key="5">
    <source>
        <dbReference type="PROSITE" id="PS50122"/>
    </source>
</evidence>
<dbReference type="GO" id="GO:0006935">
    <property type="term" value="P:chemotaxis"/>
    <property type="evidence" value="ECO:0007669"/>
    <property type="project" value="UniProtKB-UniRule"/>
</dbReference>
<dbReference type="GO" id="GO:0005737">
    <property type="term" value="C:cytoplasm"/>
    <property type="evidence" value="ECO:0007669"/>
    <property type="project" value="InterPro"/>
</dbReference>
<dbReference type="SUPFAM" id="SSF52738">
    <property type="entry name" value="Methylesterase CheB, C-terminal domain"/>
    <property type="match status" value="1"/>
</dbReference>
<dbReference type="Pfam" id="PF01339">
    <property type="entry name" value="CheB_methylest"/>
    <property type="match status" value="1"/>
</dbReference>
<dbReference type="GO" id="GO:0000156">
    <property type="term" value="F:phosphorelay response regulator activity"/>
    <property type="evidence" value="ECO:0007669"/>
    <property type="project" value="InterPro"/>
</dbReference>
<dbReference type="InterPro" id="IPR000673">
    <property type="entry name" value="Sig_transdc_resp-reg_Me-estase"/>
</dbReference>
<evidence type="ECO:0000313" key="6">
    <source>
        <dbReference type="EMBL" id="SFF70748.1"/>
    </source>
</evidence>
<protein>
    <recommendedName>
        <fullName evidence="2">protein-glutamate methylesterase</fullName>
        <ecNumber evidence="2">3.1.1.61</ecNumber>
    </recommendedName>
</protein>
<reference evidence="7" key="1">
    <citation type="submission" date="2016-10" db="EMBL/GenBank/DDBJ databases">
        <authorList>
            <person name="Varghese N."/>
            <person name="Submissions S."/>
        </authorList>
    </citation>
    <scope>NUCLEOTIDE SEQUENCE [LARGE SCALE GENOMIC DNA]</scope>
    <source>
        <strain evidence="7">FP5</strain>
    </source>
</reference>
<keyword evidence="1 4" id="KW-0378">Hydrolase</keyword>
<comment type="catalytic activity">
    <reaction evidence="3">
        <text>[protein]-L-glutamate 5-O-methyl ester + H2O = L-glutamyl-[protein] + methanol + H(+)</text>
        <dbReference type="Rhea" id="RHEA:23236"/>
        <dbReference type="Rhea" id="RHEA-COMP:10208"/>
        <dbReference type="Rhea" id="RHEA-COMP:10311"/>
        <dbReference type="ChEBI" id="CHEBI:15377"/>
        <dbReference type="ChEBI" id="CHEBI:15378"/>
        <dbReference type="ChEBI" id="CHEBI:17790"/>
        <dbReference type="ChEBI" id="CHEBI:29973"/>
        <dbReference type="ChEBI" id="CHEBI:82795"/>
        <dbReference type="EC" id="3.1.1.61"/>
    </reaction>
</comment>
<proteinExistence type="predicted"/>
<evidence type="ECO:0000256" key="1">
    <source>
        <dbReference type="ARBA" id="ARBA00022801"/>
    </source>
</evidence>
<feature type="active site" evidence="4">
    <location>
        <position position="220"/>
    </location>
</feature>
<accession>A0A1I2KWL2</accession>
<dbReference type="InterPro" id="IPR035909">
    <property type="entry name" value="CheB_C"/>
</dbReference>
<evidence type="ECO:0000256" key="3">
    <source>
        <dbReference type="ARBA" id="ARBA00048267"/>
    </source>
</evidence>
<sequence>MTNSPIPVLIVSNMTKQGSDSTIKPAFLGAIDLIEIPSGSISLSIKVIEQQLLQIVLIASRAKVNSYKPVKPLSHKKTLHKKAVERETTIVTMGTSTGGPGALQEVFTQLPADLDAPLVIVQHMPKGFTKSLAERLNKSCLLQVKEAEHGEELKNGTAYITPGGYHIQVMSDVRGHLYFNLDESAPLQGHRPALDRLLVSLAVLEKVQTISVVMTGMGADGRRGLQELKRKHPQTYSIVESEESCIVFGMPYAIIEAELADEVIPLSGIGSSIIKALRSKRGKKNG</sequence>
<feature type="domain" description="CheB-type methylesterase" evidence="5">
    <location>
        <begin position="90"/>
        <end position="280"/>
    </location>
</feature>
<gene>
    <name evidence="6" type="ORF">SAMN05216353_10670</name>
</gene>
<organism evidence="6 7">
    <name type="scientific">Halobacillus alkaliphilus</name>
    <dbReference type="NCBI Taxonomy" id="396056"/>
    <lineage>
        <taxon>Bacteria</taxon>
        <taxon>Bacillati</taxon>
        <taxon>Bacillota</taxon>
        <taxon>Bacilli</taxon>
        <taxon>Bacillales</taxon>
        <taxon>Bacillaceae</taxon>
        <taxon>Halobacillus</taxon>
    </lineage>
</organism>
<dbReference type="Gene3D" id="3.40.50.180">
    <property type="entry name" value="Methylesterase CheB, C-terminal domain"/>
    <property type="match status" value="1"/>
</dbReference>
<keyword evidence="4" id="KW-0145">Chemotaxis</keyword>
<dbReference type="PANTHER" id="PTHR42872:SF3">
    <property type="entry name" value="PROTEIN-GLUTAMATE METHYLESTERASE_PROTEIN-GLUTAMINE GLUTAMINASE 1"/>
    <property type="match status" value="1"/>
</dbReference>
<dbReference type="AlphaFoldDB" id="A0A1I2KWL2"/>
<dbReference type="Proteomes" id="UP000198897">
    <property type="component" value="Unassembled WGS sequence"/>
</dbReference>
<name>A0A1I2KWL2_9BACI</name>
<feature type="active site" evidence="4">
    <location>
        <position position="123"/>
    </location>
</feature>
<feature type="active site" evidence="4">
    <location>
        <position position="96"/>
    </location>
</feature>